<dbReference type="STRING" id="445710.ATSB10_25760"/>
<evidence type="ECO:0000256" key="1">
    <source>
        <dbReference type="ARBA" id="ARBA00023015"/>
    </source>
</evidence>
<dbReference type="InterPro" id="IPR001789">
    <property type="entry name" value="Sig_transdc_resp-reg_receiver"/>
</dbReference>
<proteinExistence type="predicted"/>
<dbReference type="InterPro" id="IPR001867">
    <property type="entry name" value="OmpR/PhoB-type_DNA-bd"/>
</dbReference>
<evidence type="ECO:0000313" key="8">
    <source>
        <dbReference type="EMBL" id="AND70030.1"/>
    </source>
</evidence>
<dbReference type="PANTHER" id="PTHR48111:SF67">
    <property type="entry name" value="TRANSCRIPTIONAL REGULATORY PROTEIN TCTD"/>
    <property type="match status" value="1"/>
</dbReference>
<evidence type="ECO:0000259" key="6">
    <source>
        <dbReference type="PROSITE" id="PS50110"/>
    </source>
</evidence>
<dbReference type="InterPro" id="IPR011006">
    <property type="entry name" value="CheY-like_superfamily"/>
</dbReference>
<evidence type="ECO:0000256" key="3">
    <source>
        <dbReference type="ARBA" id="ARBA00023163"/>
    </source>
</evidence>
<dbReference type="KEGG" id="dtx:ATSB10_25760"/>
<dbReference type="PROSITE" id="PS50110">
    <property type="entry name" value="RESPONSE_REGULATORY"/>
    <property type="match status" value="1"/>
</dbReference>
<dbReference type="GO" id="GO:0005829">
    <property type="term" value="C:cytosol"/>
    <property type="evidence" value="ECO:0007669"/>
    <property type="project" value="TreeGrafter"/>
</dbReference>
<dbReference type="CDD" id="cd00383">
    <property type="entry name" value="trans_reg_C"/>
    <property type="match status" value="1"/>
</dbReference>
<dbReference type="Pfam" id="PF00486">
    <property type="entry name" value="Trans_reg_C"/>
    <property type="match status" value="1"/>
</dbReference>
<dbReference type="SUPFAM" id="SSF52172">
    <property type="entry name" value="CheY-like"/>
    <property type="match status" value="1"/>
</dbReference>
<keyword evidence="4" id="KW-0597">Phosphoprotein</keyword>
<gene>
    <name evidence="8" type="ORF">ATSB10_25760</name>
</gene>
<accession>A0A160N2J3</accession>
<dbReference type="GO" id="GO:0032993">
    <property type="term" value="C:protein-DNA complex"/>
    <property type="evidence" value="ECO:0007669"/>
    <property type="project" value="TreeGrafter"/>
</dbReference>
<reference evidence="8 9" key="1">
    <citation type="submission" date="2016-02" db="EMBL/GenBank/DDBJ databases">
        <title>Complete genome sequencing and analysis of ATSB10, Dyella thiooxydans isolated from rhizosphere soil of sunflower (Helianthus annuus L.).</title>
        <authorList>
            <person name="Lee Y."/>
            <person name="Hwangbo K."/>
            <person name="Chung H."/>
            <person name="Yoo J."/>
            <person name="Kim K.Y."/>
            <person name="Sa T.M."/>
            <person name="Um Y."/>
            <person name="Madhaiyan M."/>
        </authorList>
    </citation>
    <scope>NUCLEOTIDE SEQUENCE [LARGE SCALE GENOMIC DNA]</scope>
    <source>
        <strain evidence="8 9">ATSB10</strain>
    </source>
</reference>
<dbReference type="SMART" id="SM00862">
    <property type="entry name" value="Trans_reg_C"/>
    <property type="match status" value="1"/>
</dbReference>
<sequence length="221" mass="24467">MRILIAEDSPTLGRDLRDALVRDGHVVDLATDGEQAMHFLASFSYDVVTLDLMMPRADGWAVLRSLRDRPDRPRVLVLSARGQVEDRVDVLNLGADDFMVKPFAYAELLARLHALMRRGESAPVLLQAGRLVVDPRARTACVGDTLLPLSPKEYALLEMLLAHRGRVFSRAALFEGLYDARSEASDKVIEVLVSTLRTKLAQAGVEQLIETRRGFGYVVAA</sequence>
<feature type="domain" description="OmpR/PhoB-type" evidence="7">
    <location>
        <begin position="123"/>
        <end position="221"/>
    </location>
</feature>
<dbReference type="Proteomes" id="UP000077255">
    <property type="component" value="Chromosome"/>
</dbReference>
<evidence type="ECO:0000313" key="9">
    <source>
        <dbReference type="Proteomes" id="UP000077255"/>
    </source>
</evidence>
<dbReference type="PANTHER" id="PTHR48111">
    <property type="entry name" value="REGULATOR OF RPOS"/>
    <property type="match status" value="1"/>
</dbReference>
<feature type="modified residue" description="4-aspartylphosphate" evidence="4">
    <location>
        <position position="51"/>
    </location>
</feature>
<dbReference type="EMBL" id="CP014841">
    <property type="protein sequence ID" value="AND70030.1"/>
    <property type="molecule type" value="Genomic_DNA"/>
</dbReference>
<keyword evidence="1" id="KW-0805">Transcription regulation</keyword>
<dbReference type="PATRIC" id="fig|445710.3.peg.2570"/>
<dbReference type="OrthoDB" id="9802426at2"/>
<dbReference type="Pfam" id="PF00072">
    <property type="entry name" value="Response_reg"/>
    <property type="match status" value="1"/>
</dbReference>
<dbReference type="GO" id="GO:0000976">
    <property type="term" value="F:transcription cis-regulatory region binding"/>
    <property type="evidence" value="ECO:0007669"/>
    <property type="project" value="TreeGrafter"/>
</dbReference>
<dbReference type="RefSeq" id="WP_063673125.1">
    <property type="nucleotide sequence ID" value="NZ_CP014841.1"/>
</dbReference>
<evidence type="ECO:0000256" key="4">
    <source>
        <dbReference type="PROSITE-ProRule" id="PRU00169"/>
    </source>
</evidence>
<feature type="DNA-binding region" description="OmpR/PhoB-type" evidence="5">
    <location>
        <begin position="123"/>
        <end position="221"/>
    </location>
</feature>
<evidence type="ECO:0000259" key="7">
    <source>
        <dbReference type="PROSITE" id="PS51755"/>
    </source>
</evidence>
<dbReference type="PROSITE" id="PS51755">
    <property type="entry name" value="OMPR_PHOB"/>
    <property type="match status" value="1"/>
</dbReference>
<dbReference type="SMART" id="SM00448">
    <property type="entry name" value="REC"/>
    <property type="match status" value="1"/>
</dbReference>
<evidence type="ECO:0000256" key="2">
    <source>
        <dbReference type="ARBA" id="ARBA00023125"/>
    </source>
</evidence>
<dbReference type="AlphaFoldDB" id="A0A160N2J3"/>
<dbReference type="InterPro" id="IPR036388">
    <property type="entry name" value="WH-like_DNA-bd_sf"/>
</dbReference>
<keyword evidence="9" id="KW-1185">Reference proteome</keyword>
<dbReference type="Gene3D" id="6.10.250.690">
    <property type="match status" value="1"/>
</dbReference>
<dbReference type="Gene3D" id="1.10.10.10">
    <property type="entry name" value="Winged helix-like DNA-binding domain superfamily/Winged helix DNA-binding domain"/>
    <property type="match status" value="1"/>
</dbReference>
<feature type="domain" description="Response regulatory" evidence="6">
    <location>
        <begin position="2"/>
        <end position="116"/>
    </location>
</feature>
<keyword evidence="3" id="KW-0804">Transcription</keyword>
<dbReference type="Gene3D" id="3.40.50.2300">
    <property type="match status" value="1"/>
</dbReference>
<organism evidence="8 9">
    <name type="scientific">Dyella thiooxydans</name>
    <dbReference type="NCBI Taxonomy" id="445710"/>
    <lineage>
        <taxon>Bacteria</taxon>
        <taxon>Pseudomonadati</taxon>
        <taxon>Pseudomonadota</taxon>
        <taxon>Gammaproteobacteria</taxon>
        <taxon>Lysobacterales</taxon>
        <taxon>Rhodanobacteraceae</taxon>
        <taxon>Dyella</taxon>
    </lineage>
</organism>
<name>A0A160N2J3_9GAMM</name>
<evidence type="ECO:0000256" key="5">
    <source>
        <dbReference type="PROSITE-ProRule" id="PRU01091"/>
    </source>
</evidence>
<dbReference type="InterPro" id="IPR039420">
    <property type="entry name" value="WalR-like"/>
</dbReference>
<dbReference type="GO" id="GO:0006355">
    <property type="term" value="P:regulation of DNA-templated transcription"/>
    <property type="evidence" value="ECO:0007669"/>
    <property type="project" value="InterPro"/>
</dbReference>
<keyword evidence="2 5" id="KW-0238">DNA-binding</keyword>
<dbReference type="GO" id="GO:0000156">
    <property type="term" value="F:phosphorelay response regulator activity"/>
    <property type="evidence" value="ECO:0007669"/>
    <property type="project" value="TreeGrafter"/>
</dbReference>
<evidence type="ECO:0008006" key="10">
    <source>
        <dbReference type="Google" id="ProtNLM"/>
    </source>
</evidence>
<protein>
    <recommendedName>
        <fullName evidence="10">Transcriptional regulator</fullName>
    </recommendedName>
</protein>